<comment type="caution">
    <text evidence="4">The sequence shown here is derived from an EMBL/GenBank/DDBJ whole genome shotgun (WGS) entry which is preliminary data.</text>
</comment>
<feature type="repeat" description="PPR" evidence="3">
    <location>
        <begin position="171"/>
        <end position="205"/>
    </location>
</feature>
<evidence type="ECO:0000313" key="5">
    <source>
        <dbReference type="Proteomes" id="UP000015453"/>
    </source>
</evidence>
<feature type="repeat" description="PPR" evidence="3">
    <location>
        <begin position="384"/>
        <end position="418"/>
    </location>
</feature>
<feature type="repeat" description="PPR" evidence="3">
    <location>
        <begin position="276"/>
        <end position="310"/>
    </location>
</feature>
<feature type="repeat" description="PPR" evidence="3">
    <location>
        <begin position="311"/>
        <end position="345"/>
    </location>
</feature>
<protein>
    <recommendedName>
        <fullName evidence="6">Pentacotripeptide-repeat region of PRORP domain-containing protein</fullName>
    </recommendedName>
</protein>
<dbReference type="InterPro" id="IPR011990">
    <property type="entry name" value="TPR-like_helical_dom_sf"/>
</dbReference>
<dbReference type="Pfam" id="PF13041">
    <property type="entry name" value="PPR_2"/>
    <property type="match status" value="2"/>
</dbReference>
<dbReference type="AlphaFoldDB" id="S8C2H4"/>
<dbReference type="Gene3D" id="1.25.40.10">
    <property type="entry name" value="Tetratricopeptide repeat domain"/>
    <property type="match status" value="3"/>
</dbReference>
<reference evidence="4 5" key="1">
    <citation type="journal article" date="2013" name="BMC Genomics">
        <title>The miniature genome of a carnivorous plant Genlisea aurea contains a low number of genes and short non-coding sequences.</title>
        <authorList>
            <person name="Leushkin E.V."/>
            <person name="Sutormin R.A."/>
            <person name="Nabieva E.R."/>
            <person name="Penin A.A."/>
            <person name="Kondrashov A.S."/>
            <person name="Logacheva M.D."/>
        </authorList>
    </citation>
    <scope>NUCLEOTIDE SEQUENCE [LARGE SCALE GENOMIC DNA]</scope>
</reference>
<feature type="repeat" description="PPR" evidence="3">
    <location>
        <begin position="206"/>
        <end position="240"/>
    </location>
</feature>
<dbReference type="Pfam" id="PF01535">
    <property type="entry name" value="PPR"/>
    <property type="match status" value="3"/>
</dbReference>
<comment type="similarity">
    <text evidence="1">Belongs to the PPR family. P subfamily.</text>
</comment>
<dbReference type="InterPro" id="IPR002885">
    <property type="entry name" value="PPR_rpt"/>
</dbReference>
<dbReference type="PANTHER" id="PTHR47874:SF6">
    <property type="entry name" value="PENTATRICOPEPTIDE REPEAT-CONTAINING PROTEIN"/>
    <property type="match status" value="1"/>
</dbReference>
<feature type="repeat" description="PPR" evidence="3">
    <location>
        <begin position="241"/>
        <end position="275"/>
    </location>
</feature>
<dbReference type="OrthoDB" id="185373at2759"/>
<sequence>MCSPYAANCRWFSPFHIKSSSEKSDIEPGSFRSRRSSRKNLSLLLRTDAAVKAIRRKANSSKYTNLWPKAVLEALDDAIELNHWESALKIFSLLRKQQWYEPKCRAYTMLLLMLGRCKLPDEAGVLFDTLLSDGLRPTLDVYTALVTAYSSGGLLEKAMLIVDEMKNPPPDAFTYSPIIKSCFEHGRLGAIPSVLDRMSASGIERTGVTFNILIDGYGKARRFGAMERRLGEMIEAGICPDVYTFNSVVGAYGRCGMIGEMERRFDEFRAMGLNPDAVTCNTMIRSYGLRGMHDKMMNVREFMRKRFISPTVATYNAVIEAYGRAGNVEKMEEVFLEMKEGGLKPNKVTYTSAVKGYGRAKEKGLKGVGSVVRQVENNGDAALDTGFFNCAMEAYGNGGDLEGMMELFRGMARFGCEPDHVSFAVVRKHGVDL</sequence>
<dbReference type="InterPro" id="IPR044179">
    <property type="entry name" value="PPR5-like"/>
</dbReference>
<dbReference type="GO" id="GO:0003729">
    <property type="term" value="F:mRNA binding"/>
    <property type="evidence" value="ECO:0007669"/>
    <property type="project" value="InterPro"/>
</dbReference>
<dbReference type="EMBL" id="AUSU01009009">
    <property type="protein sequence ID" value="EPS58661.1"/>
    <property type="molecule type" value="Genomic_DNA"/>
</dbReference>
<evidence type="ECO:0000256" key="2">
    <source>
        <dbReference type="ARBA" id="ARBA00022737"/>
    </source>
</evidence>
<evidence type="ECO:0008006" key="6">
    <source>
        <dbReference type="Google" id="ProtNLM"/>
    </source>
</evidence>
<dbReference type="PROSITE" id="PS51375">
    <property type="entry name" value="PPR"/>
    <property type="match status" value="6"/>
</dbReference>
<evidence type="ECO:0000256" key="1">
    <source>
        <dbReference type="ARBA" id="ARBA00007626"/>
    </source>
</evidence>
<gene>
    <name evidence="4" type="ORF">M569_16151</name>
</gene>
<dbReference type="PANTHER" id="PTHR47874">
    <property type="entry name" value="EXPRESSED PROTEIN"/>
    <property type="match status" value="1"/>
</dbReference>
<dbReference type="NCBIfam" id="TIGR00756">
    <property type="entry name" value="PPR"/>
    <property type="match status" value="6"/>
</dbReference>
<keyword evidence="2" id="KW-0677">Repeat</keyword>
<evidence type="ECO:0000313" key="4">
    <source>
        <dbReference type="EMBL" id="EPS58661.1"/>
    </source>
</evidence>
<proteinExistence type="inferred from homology"/>
<name>S8C2H4_9LAMI</name>
<organism evidence="4 5">
    <name type="scientific">Genlisea aurea</name>
    <dbReference type="NCBI Taxonomy" id="192259"/>
    <lineage>
        <taxon>Eukaryota</taxon>
        <taxon>Viridiplantae</taxon>
        <taxon>Streptophyta</taxon>
        <taxon>Embryophyta</taxon>
        <taxon>Tracheophyta</taxon>
        <taxon>Spermatophyta</taxon>
        <taxon>Magnoliopsida</taxon>
        <taxon>eudicotyledons</taxon>
        <taxon>Gunneridae</taxon>
        <taxon>Pentapetalae</taxon>
        <taxon>asterids</taxon>
        <taxon>lamiids</taxon>
        <taxon>Lamiales</taxon>
        <taxon>Lentibulariaceae</taxon>
        <taxon>Genlisea</taxon>
    </lineage>
</organism>
<evidence type="ECO:0000256" key="3">
    <source>
        <dbReference type="PROSITE-ProRule" id="PRU00708"/>
    </source>
</evidence>
<dbReference type="Proteomes" id="UP000015453">
    <property type="component" value="Unassembled WGS sequence"/>
</dbReference>
<keyword evidence="5" id="KW-1185">Reference proteome</keyword>
<accession>S8C2H4</accession>